<organism evidence="3">
    <name type="scientific">freshwater metagenome</name>
    <dbReference type="NCBI Taxonomy" id="449393"/>
    <lineage>
        <taxon>unclassified sequences</taxon>
        <taxon>metagenomes</taxon>
        <taxon>ecological metagenomes</taxon>
    </lineage>
</organism>
<dbReference type="InterPro" id="IPR013538">
    <property type="entry name" value="ASHA1/2-like_C"/>
</dbReference>
<sequence length="156" mass="17394">MAFDLRIERVVPISADELYAGYVDTELLKQWFTPVPWRTTEAEVDAVPGGIFRTVMCGPDGERNEGTGCVLDARPGRRFAWTNLMGPNFEPLPLGEGEFGFTVTIDFEPVGEGSRYSAVVRHVDEAGMRTHDEMGFHDGWGAALDQLVELMTRRRG</sequence>
<dbReference type="InterPro" id="IPR023393">
    <property type="entry name" value="START-like_dom_sf"/>
</dbReference>
<comment type="similarity">
    <text evidence="1">Belongs to the AHA1 family.</text>
</comment>
<reference evidence="3" key="1">
    <citation type="submission" date="2020-05" db="EMBL/GenBank/DDBJ databases">
        <authorList>
            <person name="Chiriac C."/>
            <person name="Salcher M."/>
            <person name="Ghai R."/>
            <person name="Kavagutti S V."/>
        </authorList>
    </citation>
    <scope>NUCLEOTIDE SEQUENCE</scope>
</reference>
<evidence type="ECO:0000259" key="2">
    <source>
        <dbReference type="Pfam" id="PF08327"/>
    </source>
</evidence>
<dbReference type="EMBL" id="CAEZTS010000112">
    <property type="protein sequence ID" value="CAB4584451.1"/>
    <property type="molecule type" value="Genomic_DNA"/>
</dbReference>
<dbReference type="AlphaFoldDB" id="A0A6J6F6L1"/>
<evidence type="ECO:0000313" key="3">
    <source>
        <dbReference type="EMBL" id="CAB4584451.1"/>
    </source>
</evidence>
<dbReference type="SUPFAM" id="SSF55961">
    <property type="entry name" value="Bet v1-like"/>
    <property type="match status" value="1"/>
</dbReference>
<gene>
    <name evidence="3" type="ORF">UFOPK1722_01252</name>
</gene>
<proteinExistence type="inferred from homology"/>
<protein>
    <submittedName>
        <fullName evidence="3">Unannotated protein</fullName>
    </submittedName>
</protein>
<evidence type="ECO:0000256" key="1">
    <source>
        <dbReference type="ARBA" id="ARBA00006817"/>
    </source>
</evidence>
<dbReference type="Gene3D" id="3.30.530.20">
    <property type="match status" value="1"/>
</dbReference>
<name>A0A6J6F6L1_9ZZZZ</name>
<dbReference type="Pfam" id="PF08327">
    <property type="entry name" value="AHSA1"/>
    <property type="match status" value="1"/>
</dbReference>
<accession>A0A6J6F6L1</accession>
<feature type="domain" description="Activator of Hsp90 ATPase homologue 1/2-like C-terminal" evidence="2">
    <location>
        <begin position="14"/>
        <end position="151"/>
    </location>
</feature>